<name>A0A0B6ZM93_9EUPU</name>
<sequence>CLYFPVLLLNPTETGSPESDYSKKKCPLPLCNLILGQQASELTTTLSNLNWHVQLDINVIRIPSTGELMSQLCSLSRSPHRLMYQTS</sequence>
<proteinExistence type="predicted"/>
<dbReference type="EMBL" id="HACG01022637">
    <property type="protein sequence ID" value="CEK69502.1"/>
    <property type="molecule type" value="Transcribed_RNA"/>
</dbReference>
<reference evidence="1" key="1">
    <citation type="submission" date="2014-12" db="EMBL/GenBank/DDBJ databases">
        <title>Insight into the proteome of Arion vulgaris.</title>
        <authorList>
            <person name="Aradska J."/>
            <person name="Bulat T."/>
            <person name="Smidak R."/>
            <person name="Sarate P."/>
            <person name="Gangsoo J."/>
            <person name="Sialana F."/>
            <person name="Bilban M."/>
            <person name="Lubec G."/>
        </authorList>
    </citation>
    <scope>NUCLEOTIDE SEQUENCE</scope>
    <source>
        <tissue evidence="1">Skin</tissue>
    </source>
</reference>
<feature type="non-terminal residue" evidence="1">
    <location>
        <position position="87"/>
    </location>
</feature>
<feature type="non-terminal residue" evidence="1">
    <location>
        <position position="1"/>
    </location>
</feature>
<evidence type="ECO:0000313" key="1">
    <source>
        <dbReference type="EMBL" id="CEK69502.1"/>
    </source>
</evidence>
<gene>
    <name evidence="1" type="primary">ORF70434</name>
</gene>
<accession>A0A0B6ZM93</accession>
<protein>
    <submittedName>
        <fullName evidence="1">Uncharacterized protein</fullName>
    </submittedName>
</protein>
<organism evidence="1">
    <name type="scientific">Arion vulgaris</name>
    <dbReference type="NCBI Taxonomy" id="1028688"/>
    <lineage>
        <taxon>Eukaryota</taxon>
        <taxon>Metazoa</taxon>
        <taxon>Spiralia</taxon>
        <taxon>Lophotrochozoa</taxon>
        <taxon>Mollusca</taxon>
        <taxon>Gastropoda</taxon>
        <taxon>Heterobranchia</taxon>
        <taxon>Euthyneura</taxon>
        <taxon>Panpulmonata</taxon>
        <taxon>Eupulmonata</taxon>
        <taxon>Stylommatophora</taxon>
        <taxon>Helicina</taxon>
        <taxon>Arionoidea</taxon>
        <taxon>Arionidae</taxon>
        <taxon>Arion</taxon>
    </lineage>
</organism>
<dbReference type="AlphaFoldDB" id="A0A0B6ZM93"/>